<dbReference type="GO" id="GO:0006351">
    <property type="term" value="P:DNA-templated transcription"/>
    <property type="evidence" value="ECO:0007669"/>
    <property type="project" value="TreeGrafter"/>
</dbReference>
<dbReference type="InterPro" id="IPR005119">
    <property type="entry name" value="LysR_subst-bd"/>
</dbReference>
<keyword evidence="2" id="KW-0805">Transcription regulation</keyword>
<evidence type="ECO:0000256" key="1">
    <source>
        <dbReference type="ARBA" id="ARBA00009437"/>
    </source>
</evidence>
<dbReference type="PRINTS" id="PR00039">
    <property type="entry name" value="HTHLYSR"/>
</dbReference>
<dbReference type="SUPFAM" id="SSF46785">
    <property type="entry name" value="Winged helix' DNA-binding domain"/>
    <property type="match status" value="1"/>
</dbReference>
<evidence type="ECO:0000256" key="4">
    <source>
        <dbReference type="ARBA" id="ARBA00023163"/>
    </source>
</evidence>
<sequence length="316" mass="36148">MAATLKIFYYVSKSYRIDGEMRRLPPLTALRAFEAAARHLNYSRAAEELNVTHAAISQQIRQLEDWFAFRLFRKEGRSMILTDAGQRLQKDYLRGFDILEEATKRALGLEQDRPVQITTTLVFASRWLMPRLGRFNTDHPAIRIKLDSTTALVDYDRENIDIGVRYGAGRWPGLKARMLIPGDRVPMCSPLLLEGRKKPEKPADLFALPFIHDVDQSEWEAWFRQRGIEEADLETGTVHTMSMLAYQAALEGHGLFLGVEEMAKDDLESGRLVMPLGADAVWDGGYFLVLPEGREMRPPVRLFHDWLLREVAGEKT</sequence>
<dbReference type="CDD" id="cd08432">
    <property type="entry name" value="PBP2_GcdR_TrpI_HvrB_AmpR_like"/>
    <property type="match status" value="1"/>
</dbReference>
<feature type="domain" description="HTH lysR-type" evidence="5">
    <location>
        <begin position="25"/>
        <end position="82"/>
    </location>
</feature>
<dbReference type="Gene3D" id="3.40.190.10">
    <property type="entry name" value="Periplasmic binding protein-like II"/>
    <property type="match status" value="2"/>
</dbReference>
<organism evidence="6 7">
    <name type="scientific">Aestuariispira insulae</name>
    <dbReference type="NCBI Taxonomy" id="1461337"/>
    <lineage>
        <taxon>Bacteria</taxon>
        <taxon>Pseudomonadati</taxon>
        <taxon>Pseudomonadota</taxon>
        <taxon>Alphaproteobacteria</taxon>
        <taxon>Rhodospirillales</taxon>
        <taxon>Kiloniellaceae</taxon>
        <taxon>Aestuariispira</taxon>
    </lineage>
</organism>
<dbReference type="EMBL" id="QRDW01000001">
    <property type="protein sequence ID" value="RED53695.1"/>
    <property type="molecule type" value="Genomic_DNA"/>
</dbReference>
<name>A0A3D9HWA2_9PROT</name>
<dbReference type="InterPro" id="IPR000847">
    <property type="entry name" value="LysR_HTH_N"/>
</dbReference>
<comment type="similarity">
    <text evidence="1">Belongs to the LysR transcriptional regulatory family.</text>
</comment>
<dbReference type="PROSITE" id="PS50931">
    <property type="entry name" value="HTH_LYSR"/>
    <property type="match status" value="1"/>
</dbReference>
<evidence type="ECO:0000256" key="3">
    <source>
        <dbReference type="ARBA" id="ARBA00023125"/>
    </source>
</evidence>
<dbReference type="InterPro" id="IPR036388">
    <property type="entry name" value="WH-like_DNA-bd_sf"/>
</dbReference>
<evidence type="ECO:0000313" key="7">
    <source>
        <dbReference type="Proteomes" id="UP000256845"/>
    </source>
</evidence>
<dbReference type="PANTHER" id="PTHR30537">
    <property type="entry name" value="HTH-TYPE TRANSCRIPTIONAL REGULATOR"/>
    <property type="match status" value="1"/>
</dbReference>
<dbReference type="NCBIfam" id="NF008352">
    <property type="entry name" value="PRK11139.1"/>
    <property type="match status" value="1"/>
</dbReference>
<evidence type="ECO:0000256" key="2">
    <source>
        <dbReference type="ARBA" id="ARBA00023015"/>
    </source>
</evidence>
<dbReference type="Gene3D" id="1.10.10.10">
    <property type="entry name" value="Winged helix-like DNA-binding domain superfamily/Winged helix DNA-binding domain"/>
    <property type="match status" value="1"/>
</dbReference>
<gene>
    <name evidence="6" type="ORF">DFP90_101488</name>
</gene>
<reference evidence="6 7" key="1">
    <citation type="submission" date="2018-07" db="EMBL/GenBank/DDBJ databases">
        <title>Genomic Encyclopedia of Type Strains, Phase III (KMG-III): the genomes of soil and plant-associated and newly described type strains.</title>
        <authorList>
            <person name="Whitman W."/>
        </authorList>
    </citation>
    <scope>NUCLEOTIDE SEQUENCE [LARGE SCALE GENOMIC DNA]</scope>
    <source>
        <strain evidence="6 7">CECT 8488</strain>
    </source>
</reference>
<evidence type="ECO:0000259" key="5">
    <source>
        <dbReference type="PROSITE" id="PS50931"/>
    </source>
</evidence>
<dbReference type="InterPro" id="IPR036390">
    <property type="entry name" value="WH_DNA-bd_sf"/>
</dbReference>
<evidence type="ECO:0000313" key="6">
    <source>
        <dbReference type="EMBL" id="RED53695.1"/>
    </source>
</evidence>
<dbReference type="Pfam" id="PF03466">
    <property type="entry name" value="LysR_substrate"/>
    <property type="match status" value="1"/>
</dbReference>
<dbReference type="GO" id="GO:0043565">
    <property type="term" value="F:sequence-specific DNA binding"/>
    <property type="evidence" value="ECO:0007669"/>
    <property type="project" value="TreeGrafter"/>
</dbReference>
<dbReference type="Pfam" id="PF00126">
    <property type="entry name" value="HTH_1"/>
    <property type="match status" value="1"/>
</dbReference>
<dbReference type="SUPFAM" id="SSF53850">
    <property type="entry name" value="Periplasmic binding protein-like II"/>
    <property type="match status" value="1"/>
</dbReference>
<keyword evidence="3" id="KW-0238">DNA-binding</keyword>
<dbReference type="GO" id="GO:0003700">
    <property type="term" value="F:DNA-binding transcription factor activity"/>
    <property type="evidence" value="ECO:0007669"/>
    <property type="project" value="InterPro"/>
</dbReference>
<protein>
    <submittedName>
        <fullName evidence="6">LysR family glycine cleavage system transcriptional activator</fullName>
    </submittedName>
</protein>
<dbReference type="PANTHER" id="PTHR30537:SF26">
    <property type="entry name" value="GLYCINE CLEAVAGE SYSTEM TRANSCRIPTIONAL ACTIVATOR"/>
    <property type="match status" value="1"/>
</dbReference>
<dbReference type="Proteomes" id="UP000256845">
    <property type="component" value="Unassembled WGS sequence"/>
</dbReference>
<dbReference type="FunFam" id="1.10.10.10:FF:000038">
    <property type="entry name" value="Glycine cleavage system transcriptional activator"/>
    <property type="match status" value="1"/>
</dbReference>
<comment type="caution">
    <text evidence="6">The sequence shown here is derived from an EMBL/GenBank/DDBJ whole genome shotgun (WGS) entry which is preliminary data.</text>
</comment>
<keyword evidence="4" id="KW-0804">Transcription</keyword>
<proteinExistence type="inferred from homology"/>
<dbReference type="InterPro" id="IPR058163">
    <property type="entry name" value="LysR-type_TF_proteobact-type"/>
</dbReference>
<keyword evidence="7" id="KW-1185">Reference proteome</keyword>
<accession>A0A3D9HWA2</accession>
<dbReference type="AlphaFoldDB" id="A0A3D9HWA2"/>